<comment type="caution">
    <text evidence="14">The sequence shown here is derived from an EMBL/GenBank/DDBJ whole genome shotgun (WGS) entry which is preliminary data.</text>
</comment>
<dbReference type="InterPro" id="IPR047596">
    <property type="entry name" value="OMPdecase_bac"/>
</dbReference>
<feature type="binding site" evidence="9 11">
    <location>
        <position position="201"/>
    </location>
    <ligand>
        <name>substrate</name>
    </ligand>
</feature>
<feature type="active site" description="For OMPdecase activity" evidence="10">
    <location>
        <position position="66"/>
    </location>
</feature>
<evidence type="ECO:0000256" key="8">
    <source>
        <dbReference type="ARBA" id="ARBA00061012"/>
    </source>
</evidence>
<dbReference type="HAMAP" id="MF_01200_B">
    <property type="entry name" value="OMPdecase_type1_B"/>
    <property type="match status" value="1"/>
</dbReference>
<accession>A0A1G1KRK3</accession>
<dbReference type="EMBL" id="MHFR01000060">
    <property type="protein sequence ID" value="OGW95590.1"/>
    <property type="molecule type" value="Genomic_DNA"/>
</dbReference>
<keyword evidence="6 9" id="KW-0456">Lyase</keyword>
<dbReference type="NCBIfam" id="NF001273">
    <property type="entry name" value="PRK00230.1"/>
    <property type="match status" value="1"/>
</dbReference>
<dbReference type="GO" id="GO:0005829">
    <property type="term" value="C:cytosol"/>
    <property type="evidence" value="ECO:0007669"/>
    <property type="project" value="TreeGrafter"/>
</dbReference>
<feature type="active site" description="Proton donor" evidence="9">
    <location>
        <position position="68"/>
    </location>
</feature>
<dbReference type="SUPFAM" id="SSF51366">
    <property type="entry name" value="Ribulose-phoshate binding barrel"/>
    <property type="match status" value="1"/>
</dbReference>
<dbReference type="AlphaFoldDB" id="A0A1G1KRK3"/>
<feature type="binding site" evidence="9 11">
    <location>
        <position position="130"/>
    </location>
    <ligand>
        <name>substrate</name>
    </ligand>
</feature>
<dbReference type="NCBIfam" id="TIGR01740">
    <property type="entry name" value="pyrF"/>
    <property type="match status" value="1"/>
</dbReference>
<evidence type="ECO:0000256" key="2">
    <source>
        <dbReference type="ARBA" id="ARBA00004861"/>
    </source>
</evidence>
<dbReference type="EC" id="4.1.1.23" evidence="9"/>
<evidence type="ECO:0000256" key="4">
    <source>
        <dbReference type="ARBA" id="ARBA00022793"/>
    </source>
</evidence>
<evidence type="ECO:0000313" key="15">
    <source>
        <dbReference type="Proteomes" id="UP000178187"/>
    </source>
</evidence>
<dbReference type="GO" id="GO:0044205">
    <property type="term" value="P:'de novo' UMP biosynthetic process"/>
    <property type="evidence" value="ECO:0007669"/>
    <property type="project" value="UniProtKB-UniRule"/>
</dbReference>
<comment type="subunit">
    <text evidence="3 9">Homodimer.</text>
</comment>
<feature type="binding site" evidence="9 11">
    <location>
        <position position="192"/>
    </location>
    <ligand>
        <name>substrate</name>
    </ligand>
</feature>
<keyword evidence="5 9" id="KW-0665">Pyrimidine biosynthesis</keyword>
<feature type="active site" description="For OMPdecase activity" evidence="10">
    <location>
        <position position="68"/>
    </location>
</feature>
<evidence type="ECO:0000256" key="9">
    <source>
        <dbReference type="HAMAP-Rule" id="MF_01200"/>
    </source>
</evidence>
<feature type="binding site" evidence="9 11">
    <location>
        <position position="222"/>
    </location>
    <ligand>
        <name>substrate</name>
    </ligand>
</feature>
<evidence type="ECO:0000256" key="3">
    <source>
        <dbReference type="ARBA" id="ARBA00011738"/>
    </source>
</evidence>
<organism evidence="14 15">
    <name type="scientific">Candidatus Danuiimicrobium aquiferis</name>
    <dbReference type="NCBI Taxonomy" id="1801832"/>
    <lineage>
        <taxon>Bacteria</taxon>
        <taxon>Pseudomonadati</taxon>
        <taxon>Candidatus Omnitrophota</taxon>
        <taxon>Candidatus Danuiimicrobium</taxon>
    </lineage>
</organism>
<gene>
    <name evidence="9" type="primary">pyrF</name>
    <name evidence="14" type="ORF">A3G33_11365</name>
</gene>
<evidence type="ECO:0000256" key="7">
    <source>
        <dbReference type="ARBA" id="ARBA00049157"/>
    </source>
</evidence>
<sequence>MENESMNYRERVIVALDTDTLRKAKQLVKKLKDSIKIFKVGAELFTACGPKVVDMVHEAGAQVFLDLKFHDIPNTVAGAARMAAKMGVFMFNVHISGGLRMLQEACIASAEEARKNNIAAPKLIGVTVLTSLNQEEMNGEVGIPGTVEETVLRYATLAQKTGLDGVVASAKEVAAIRAELGKSFMLVTPGIRPAWSEKQDQSRIVTPKQAFELGSDYIVVGRPITQAKNPAEAAQKVFEELPSEISH</sequence>
<evidence type="ECO:0000256" key="1">
    <source>
        <dbReference type="ARBA" id="ARBA00002356"/>
    </source>
</evidence>
<dbReference type="PANTHER" id="PTHR32119:SF2">
    <property type="entry name" value="OROTIDINE 5'-PHOSPHATE DECARBOXYLASE"/>
    <property type="match status" value="1"/>
</dbReference>
<feature type="binding site" evidence="9 11">
    <location>
        <position position="17"/>
    </location>
    <ligand>
        <name>substrate</name>
    </ligand>
</feature>
<dbReference type="InterPro" id="IPR014732">
    <property type="entry name" value="OMPdecase"/>
</dbReference>
<dbReference type="PANTHER" id="PTHR32119">
    <property type="entry name" value="OROTIDINE 5'-PHOSPHATE DECARBOXYLASE"/>
    <property type="match status" value="1"/>
</dbReference>
<dbReference type="InterPro" id="IPR011060">
    <property type="entry name" value="RibuloseP-bd_barrel"/>
</dbReference>
<dbReference type="Pfam" id="PF00215">
    <property type="entry name" value="OMPdecase"/>
    <property type="match status" value="1"/>
</dbReference>
<feature type="binding site" evidence="9">
    <location>
        <begin position="66"/>
        <end position="75"/>
    </location>
    <ligand>
        <name>substrate</name>
    </ligand>
</feature>
<dbReference type="Gene3D" id="3.20.20.70">
    <property type="entry name" value="Aldolase class I"/>
    <property type="match status" value="1"/>
</dbReference>
<feature type="binding site" evidence="9 11">
    <location>
        <position position="221"/>
    </location>
    <ligand>
        <name>substrate</name>
    </ligand>
</feature>
<comment type="pathway">
    <text evidence="2 9 12">Pyrimidine metabolism; UMP biosynthesis via de novo pathway; UMP from orotate: step 2/2.</text>
</comment>
<dbReference type="UniPathway" id="UPA00070">
    <property type="reaction ID" value="UER00120"/>
</dbReference>
<name>A0A1G1KRK3_9BACT</name>
<reference evidence="14 15" key="1">
    <citation type="journal article" date="2016" name="Nat. Commun.">
        <title>Thousands of microbial genomes shed light on interconnected biogeochemical processes in an aquifer system.</title>
        <authorList>
            <person name="Anantharaman K."/>
            <person name="Brown C.T."/>
            <person name="Hug L.A."/>
            <person name="Sharon I."/>
            <person name="Castelle C.J."/>
            <person name="Probst A.J."/>
            <person name="Thomas B.C."/>
            <person name="Singh A."/>
            <person name="Wilkins M.J."/>
            <person name="Karaoz U."/>
            <person name="Brodie E.L."/>
            <person name="Williams K.H."/>
            <person name="Hubbard S.S."/>
            <person name="Banfield J.F."/>
        </authorList>
    </citation>
    <scope>NUCLEOTIDE SEQUENCE [LARGE SCALE GENOMIC DNA]</scope>
</reference>
<comment type="function">
    <text evidence="1 9">Catalyzes the decarboxylation of orotidine 5'-monophosphate (OMP) to uridine 5'-monophosphate (UMP).</text>
</comment>
<dbReference type="InterPro" id="IPR013785">
    <property type="entry name" value="Aldolase_TIM"/>
</dbReference>
<protein>
    <recommendedName>
        <fullName evidence="9">Orotidine 5'-phosphate decarboxylase</fullName>
        <ecNumber evidence="9">4.1.1.23</ecNumber>
    </recommendedName>
    <alternativeName>
        <fullName evidence="9">OMP decarboxylase</fullName>
        <shortName evidence="9">OMPDCase</shortName>
        <shortName evidence="9">OMPdecase</shortName>
    </alternativeName>
</protein>
<dbReference type="SMART" id="SM00934">
    <property type="entry name" value="OMPdecase"/>
    <property type="match status" value="1"/>
</dbReference>
<dbReference type="GO" id="GO:0006207">
    <property type="term" value="P:'de novo' pyrimidine nucleobase biosynthetic process"/>
    <property type="evidence" value="ECO:0007669"/>
    <property type="project" value="InterPro"/>
</dbReference>
<keyword evidence="4 9" id="KW-0210">Decarboxylase</keyword>
<evidence type="ECO:0000256" key="11">
    <source>
        <dbReference type="PIRSR" id="PIRSR614732-2"/>
    </source>
</evidence>
<evidence type="ECO:0000256" key="6">
    <source>
        <dbReference type="ARBA" id="ARBA00023239"/>
    </source>
</evidence>
<evidence type="ECO:0000256" key="5">
    <source>
        <dbReference type="ARBA" id="ARBA00022975"/>
    </source>
</evidence>
<evidence type="ECO:0000259" key="13">
    <source>
        <dbReference type="SMART" id="SM00934"/>
    </source>
</evidence>
<dbReference type="GO" id="GO:0004590">
    <property type="term" value="F:orotidine-5'-phosphate decarboxylase activity"/>
    <property type="evidence" value="ECO:0007669"/>
    <property type="project" value="UniProtKB-UniRule"/>
</dbReference>
<dbReference type="CDD" id="cd04725">
    <property type="entry name" value="OMP_decarboxylase_like"/>
    <property type="match status" value="1"/>
</dbReference>
<evidence type="ECO:0000256" key="12">
    <source>
        <dbReference type="RuleBase" id="RU000512"/>
    </source>
</evidence>
<feature type="active site" description="For OMPdecase activity" evidence="10">
    <location>
        <position position="71"/>
    </location>
</feature>
<comment type="catalytic activity">
    <reaction evidence="7 9 12">
        <text>orotidine 5'-phosphate + H(+) = UMP + CO2</text>
        <dbReference type="Rhea" id="RHEA:11596"/>
        <dbReference type="ChEBI" id="CHEBI:15378"/>
        <dbReference type="ChEBI" id="CHEBI:16526"/>
        <dbReference type="ChEBI" id="CHEBI:57538"/>
        <dbReference type="ChEBI" id="CHEBI:57865"/>
        <dbReference type="EC" id="4.1.1.23"/>
    </reaction>
</comment>
<evidence type="ECO:0000313" key="14">
    <source>
        <dbReference type="EMBL" id="OGW95590.1"/>
    </source>
</evidence>
<dbReference type="PROSITE" id="PS00156">
    <property type="entry name" value="OMPDECASE"/>
    <property type="match status" value="1"/>
</dbReference>
<comment type="similarity">
    <text evidence="8 9">Belongs to the OMP decarboxylase family. Type 1 subfamily.</text>
</comment>
<dbReference type="FunFam" id="3.20.20.70:FF:000015">
    <property type="entry name" value="Orotidine 5'-phosphate decarboxylase"/>
    <property type="match status" value="1"/>
</dbReference>
<dbReference type="Proteomes" id="UP000178187">
    <property type="component" value="Unassembled WGS sequence"/>
</dbReference>
<feature type="domain" description="Orotidine 5'-phosphate decarboxylase" evidence="13">
    <location>
        <begin position="11"/>
        <end position="237"/>
    </location>
</feature>
<feature type="binding site" evidence="9 11">
    <location>
        <position position="39"/>
    </location>
    <ligand>
        <name>substrate</name>
    </ligand>
</feature>
<dbReference type="InterPro" id="IPR001754">
    <property type="entry name" value="OMPdeCOase_dom"/>
</dbReference>
<proteinExistence type="inferred from homology"/>
<evidence type="ECO:0000256" key="10">
    <source>
        <dbReference type="PIRSR" id="PIRSR614732-1"/>
    </source>
</evidence>
<dbReference type="InterPro" id="IPR018089">
    <property type="entry name" value="OMPdecase_AS"/>
</dbReference>